<dbReference type="PANTHER" id="PTHR23518">
    <property type="entry name" value="C-METHYLTRANSFERASE"/>
    <property type="match status" value="1"/>
</dbReference>
<proteinExistence type="predicted"/>
<feature type="transmembrane region" description="Helical" evidence="1">
    <location>
        <begin position="52"/>
        <end position="73"/>
    </location>
</feature>
<evidence type="ECO:0000256" key="1">
    <source>
        <dbReference type="SAM" id="Phobius"/>
    </source>
</evidence>
<evidence type="ECO:0000313" key="3">
    <source>
        <dbReference type="EMBL" id="GAI08704.1"/>
    </source>
</evidence>
<dbReference type="SUPFAM" id="SSF103473">
    <property type="entry name" value="MFS general substrate transporter"/>
    <property type="match status" value="1"/>
</dbReference>
<dbReference type="Gene3D" id="1.20.1250.20">
    <property type="entry name" value="MFS general substrate transporter like domains"/>
    <property type="match status" value="1"/>
</dbReference>
<dbReference type="GO" id="GO:0022857">
    <property type="term" value="F:transmembrane transporter activity"/>
    <property type="evidence" value="ECO:0007669"/>
    <property type="project" value="InterPro"/>
</dbReference>
<dbReference type="PANTHER" id="PTHR23518:SF2">
    <property type="entry name" value="MAJOR FACILITATOR SUPERFAMILY TRANSPORTER"/>
    <property type="match status" value="1"/>
</dbReference>
<gene>
    <name evidence="3" type="ORF">S06H3_17618</name>
</gene>
<keyword evidence="1" id="KW-1133">Transmembrane helix</keyword>
<feature type="non-terminal residue" evidence="3">
    <location>
        <position position="1"/>
    </location>
</feature>
<accession>X1MQP1</accession>
<sequence>GLAEGVTRAFVADLVPAEKRGTAYGLFHGVVGITLLPASLIAGWLWQAINPAAPFLFGAGLASLAMIGLLVLIKE</sequence>
<reference evidence="3" key="1">
    <citation type="journal article" date="2014" name="Front. Microbiol.">
        <title>High frequency of phylogenetically diverse reductive dehalogenase-homologous genes in deep subseafloor sedimentary metagenomes.</title>
        <authorList>
            <person name="Kawai M."/>
            <person name="Futagami T."/>
            <person name="Toyoda A."/>
            <person name="Takaki Y."/>
            <person name="Nishi S."/>
            <person name="Hori S."/>
            <person name="Arai W."/>
            <person name="Tsubouchi T."/>
            <person name="Morono Y."/>
            <person name="Uchiyama I."/>
            <person name="Ito T."/>
            <person name="Fujiyama A."/>
            <person name="Inagaki F."/>
            <person name="Takami H."/>
        </authorList>
    </citation>
    <scope>NUCLEOTIDE SEQUENCE</scope>
    <source>
        <strain evidence="3">Expedition CK06-06</strain>
    </source>
</reference>
<protein>
    <recommendedName>
        <fullName evidence="2">Major facilitator superfamily (MFS) profile domain-containing protein</fullName>
    </recommendedName>
</protein>
<evidence type="ECO:0000259" key="2">
    <source>
        <dbReference type="PROSITE" id="PS50850"/>
    </source>
</evidence>
<name>X1MQP1_9ZZZZ</name>
<dbReference type="PROSITE" id="PS50850">
    <property type="entry name" value="MFS"/>
    <property type="match status" value="1"/>
</dbReference>
<dbReference type="InterPro" id="IPR036259">
    <property type="entry name" value="MFS_trans_sf"/>
</dbReference>
<feature type="transmembrane region" description="Helical" evidence="1">
    <location>
        <begin position="26"/>
        <end position="46"/>
    </location>
</feature>
<comment type="caution">
    <text evidence="3">The sequence shown here is derived from an EMBL/GenBank/DDBJ whole genome shotgun (WGS) entry which is preliminary data.</text>
</comment>
<dbReference type="InterPro" id="IPR020846">
    <property type="entry name" value="MFS_dom"/>
</dbReference>
<dbReference type="AlphaFoldDB" id="X1MQP1"/>
<feature type="domain" description="Major facilitator superfamily (MFS) profile" evidence="2">
    <location>
        <begin position="1"/>
        <end position="75"/>
    </location>
</feature>
<dbReference type="EMBL" id="BARV01008825">
    <property type="protein sequence ID" value="GAI08704.1"/>
    <property type="molecule type" value="Genomic_DNA"/>
</dbReference>
<keyword evidence="1" id="KW-0812">Transmembrane</keyword>
<organism evidence="3">
    <name type="scientific">marine sediment metagenome</name>
    <dbReference type="NCBI Taxonomy" id="412755"/>
    <lineage>
        <taxon>unclassified sequences</taxon>
        <taxon>metagenomes</taxon>
        <taxon>ecological metagenomes</taxon>
    </lineage>
</organism>
<keyword evidence="1" id="KW-0472">Membrane</keyword>